<comment type="caution">
    <text evidence="1">The sequence shown here is derived from an EMBL/GenBank/DDBJ whole genome shotgun (WGS) entry which is preliminary data.</text>
</comment>
<reference evidence="1" key="1">
    <citation type="submission" date="2016-11" db="EMBL/GenBank/DDBJ databases">
        <title>The genome of Nicotiana attenuata.</title>
        <authorList>
            <person name="Xu S."/>
            <person name="Brockmoeller T."/>
            <person name="Gaquerel E."/>
            <person name="Navarro A."/>
            <person name="Kuhl H."/>
            <person name="Gase K."/>
            <person name="Ling Z."/>
            <person name="Zhou W."/>
            <person name="Kreitzer C."/>
            <person name="Stanke M."/>
            <person name="Tang H."/>
            <person name="Lyons E."/>
            <person name="Pandey P."/>
            <person name="Pandey S.P."/>
            <person name="Timmermann B."/>
            <person name="Baldwin I.T."/>
        </authorList>
    </citation>
    <scope>NUCLEOTIDE SEQUENCE [LARGE SCALE GENOMIC DNA]</scope>
    <source>
        <strain evidence="1">UT</strain>
    </source>
</reference>
<evidence type="ECO:0000313" key="2">
    <source>
        <dbReference type="Proteomes" id="UP000187609"/>
    </source>
</evidence>
<dbReference type="AlphaFoldDB" id="A0A314KLX3"/>
<keyword evidence="1" id="KW-0396">Initiation factor</keyword>
<dbReference type="EMBL" id="MJEQ01001560">
    <property type="protein sequence ID" value="OIT30258.1"/>
    <property type="molecule type" value="Genomic_DNA"/>
</dbReference>
<dbReference type="Gramene" id="OIT30258">
    <property type="protein sequence ID" value="OIT30258"/>
    <property type="gene ID" value="A4A49_23656"/>
</dbReference>
<dbReference type="Proteomes" id="UP000187609">
    <property type="component" value="Unassembled WGS sequence"/>
</dbReference>
<protein>
    <submittedName>
        <fullName evidence="1">Eukaryotic translation initiation factor 3 subunit i</fullName>
    </submittedName>
</protein>
<keyword evidence="2" id="KW-1185">Reference proteome</keyword>
<accession>A0A314KLX3</accession>
<sequence length="67" mass="7613">MVTGISADAFDMDSRWQSHKRISGDHYELITNRKINRPSRGIKVECEQLGTSLDIPQLCTVIRASCY</sequence>
<keyword evidence="1" id="KW-0648">Protein biosynthesis</keyword>
<evidence type="ECO:0000313" key="1">
    <source>
        <dbReference type="EMBL" id="OIT30258.1"/>
    </source>
</evidence>
<organism evidence="1 2">
    <name type="scientific">Nicotiana attenuata</name>
    <name type="common">Coyote tobacco</name>
    <dbReference type="NCBI Taxonomy" id="49451"/>
    <lineage>
        <taxon>Eukaryota</taxon>
        <taxon>Viridiplantae</taxon>
        <taxon>Streptophyta</taxon>
        <taxon>Embryophyta</taxon>
        <taxon>Tracheophyta</taxon>
        <taxon>Spermatophyta</taxon>
        <taxon>Magnoliopsida</taxon>
        <taxon>eudicotyledons</taxon>
        <taxon>Gunneridae</taxon>
        <taxon>Pentapetalae</taxon>
        <taxon>asterids</taxon>
        <taxon>lamiids</taxon>
        <taxon>Solanales</taxon>
        <taxon>Solanaceae</taxon>
        <taxon>Nicotianoideae</taxon>
        <taxon>Nicotianeae</taxon>
        <taxon>Nicotiana</taxon>
    </lineage>
</organism>
<gene>
    <name evidence="1" type="primary">TIF3I1_2</name>
    <name evidence="1" type="ORF">A4A49_23656</name>
</gene>
<name>A0A314KLX3_NICAT</name>
<dbReference type="GO" id="GO:0003743">
    <property type="term" value="F:translation initiation factor activity"/>
    <property type="evidence" value="ECO:0007669"/>
    <property type="project" value="UniProtKB-KW"/>
</dbReference>
<proteinExistence type="predicted"/>